<reference evidence="2" key="1">
    <citation type="submission" date="2019-08" db="EMBL/GenBank/DDBJ databases">
        <authorList>
            <person name="Kucharzyk K."/>
            <person name="Murdoch R.W."/>
            <person name="Higgins S."/>
            <person name="Loffler F."/>
        </authorList>
    </citation>
    <scope>NUCLEOTIDE SEQUENCE</scope>
</reference>
<dbReference type="GO" id="GO:0004239">
    <property type="term" value="F:initiator methionyl aminopeptidase activity"/>
    <property type="evidence" value="ECO:0007669"/>
    <property type="project" value="UniProtKB-EC"/>
</dbReference>
<dbReference type="SUPFAM" id="SSF55920">
    <property type="entry name" value="Creatinase/aminopeptidase"/>
    <property type="match status" value="1"/>
</dbReference>
<name>A0A645E1L2_9ZZZZ</name>
<dbReference type="Gene3D" id="3.90.230.10">
    <property type="entry name" value="Creatinase/methionine aminopeptidase superfamily"/>
    <property type="match status" value="1"/>
</dbReference>
<dbReference type="InterPro" id="IPR036005">
    <property type="entry name" value="Creatinase/aminopeptidase-like"/>
</dbReference>
<organism evidence="2">
    <name type="scientific">bioreactor metagenome</name>
    <dbReference type="NCBI Taxonomy" id="1076179"/>
    <lineage>
        <taxon>unclassified sequences</taxon>
        <taxon>metagenomes</taxon>
        <taxon>ecological metagenomes</taxon>
    </lineage>
</organism>
<dbReference type="CDD" id="cd01066">
    <property type="entry name" value="APP_MetAP"/>
    <property type="match status" value="1"/>
</dbReference>
<dbReference type="Pfam" id="PF00557">
    <property type="entry name" value="Peptidase_M24"/>
    <property type="match status" value="1"/>
</dbReference>
<protein>
    <submittedName>
        <fullName evidence="2">Methionine aminopeptidase</fullName>
        <ecNumber evidence="2">3.4.11.18</ecNumber>
    </submittedName>
</protein>
<evidence type="ECO:0000313" key="2">
    <source>
        <dbReference type="EMBL" id="MPM95674.1"/>
    </source>
</evidence>
<dbReference type="InterPro" id="IPR000994">
    <property type="entry name" value="Pept_M24"/>
</dbReference>
<dbReference type="PANTHER" id="PTHR46112">
    <property type="entry name" value="AMINOPEPTIDASE"/>
    <property type="match status" value="1"/>
</dbReference>
<gene>
    <name evidence="2" type="primary">map_66</name>
    <name evidence="2" type="ORF">SDC9_142829</name>
</gene>
<keyword evidence="2" id="KW-0645">Protease</keyword>
<feature type="domain" description="Peptidase M24" evidence="1">
    <location>
        <begin position="110"/>
        <end position="311"/>
    </location>
</feature>
<comment type="caution">
    <text evidence="2">The sequence shown here is derived from an EMBL/GenBank/DDBJ whole genome shotgun (WGS) entry which is preliminary data.</text>
</comment>
<dbReference type="AlphaFoldDB" id="A0A645E1L2"/>
<evidence type="ECO:0000259" key="1">
    <source>
        <dbReference type="Pfam" id="PF00557"/>
    </source>
</evidence>
<sequence length="330" mass="36198">MLIQKKGKAALVIGPESLTFAKSRSQLDTVIQTMDFRESSQPDYPGSTHPDWKKILGDCKVKKLGITGFHMFPYTIMTNIAGALGGMSQIVNADAILRPVTMKKSPLELECLRKSAKVSELGFKAILEQIKPGMTDAELCGIATAAMLANGAESTGYPVWCCSGPNSNQAISRPTLRKVRRGEIIHFSIGAKVEGYSTSLGRPVVLGKCPEETRKFLQVGLDALNMTFDEMRAGRLASDVAKKIHGYVRKQGYGDAILYGPAHGCGQMECEYPFLETSSTYKLEENMTFMADMFLHRGGMGFRWEDGLIVRKGPAEQLSSLGRQMNILEV</sequence>
<keyword evidence="2" id="KW-0378">Hydrolase</keyword>
<accession>A0A645E1L2</accession>
<dbReference type="PANTHER" id="PTHR46112:SF2">
    <property type="entry name" value="XAA-PRO AMINOPEPTIDASE P-RELATED"/>
    <property type="match status" value="1"/>
</dbReference>
<dbReference type="EC" id="3.4.11.18" evidence="2"/>
<proteinExistence type="predicted"/>
<keyword evidence="2" id="KW-0031">Aminopeptidase</keyword>
<dbReference type="EMBL" id="VSSQ01042139">
    <property type="protein sequence ID" value="MPM95674.1"/>
    <property type="molecule type" value="Genomic_DNA"/>
</dbReference>
<dbReference type="InterPro" id="IPR050659">
    <property type="entry name" value="Peptidase_M24B"/>
</dbReference>